<keyword evidence="5" id="KW-0699">rRNA-binding</keyword>
<dbReference type="InterPro" id="IPR023574">
    <property type="entry name" value="Ribosomal_uL4_dom_sf"/>
</dbReference>
<keyword evidence="2 5" id="KW-0689">Ribosomal protein</keyword>
<dbReference type="GO" id="GO:0003735">
    <property type="term" value="F:structural constituent of ribosome"/>
    <property type="evidence" value="ECO:0007669"/>
    <property type="project" value="InterPro"/>
</dbReference>
<proteinExistence type="inferred from homology"/>
<comment type="function">
    <text evidence="5">Forms part of the polypeptide exit tunnel.</text>
</comment>
<dbReference type="EMBL" id="DRXW01000155">
    <property type="protein sequence ID" value="HHR33767.1"/>
    <property type="molecule type" value="Genomic_DNA"/>
</dbReference>
<evidence type="ECO:0000256" key="3">
    <source>
        <dbReference type="ARBA" id="ARBA00023274"/>
    </source>
</evidence>
<dbReference type="HAMAP" id="MF_01328_B">
    <property type="entry name" value="Ribosomal_uL4_B"/>
    <property type="match status" value="1"/>
</dbReference>
<dbReference type="Pfam" id="PF00573">
    <property type="entry name" value="Ribosomal_L4"/>
    <property type="match status" value="1"/>
</dbReference>
<comment type="subunit">
    <text evidence="5">Part of the 50S ribosomal subunit.</text>
</comment>
<evidence type="ECO:0000256" key="5">
    <source>
        <dbReference type="HAMAP-Rule" id="MF_01328"/>
    </source>
</evidence>
<comment type="function">
    <text evidence="5">One of the primary rRNA binding proteins, this protein initially binds near the 5'-end of the 23S rRNA. It is important during the early stages of 50S assembly. It makes multiple contacts with different domains of the 23S rRNA in the assembled 50S subunit and ribosome.</text>
</comment>
<evidence type="ECO:0000256" key="1">
    <source>
        <dbReference type="ARBA" id="ARBA00010528"/>
    </source>
</evidence>
<evidence type="ECO:0000256" key="4">
    <source>
        <dbReference type="ARBA" id="ARBA00035244"/>
    </source>
</evidence>
<comment type="caution">
    <text evidence="7">The sequence shown here is derived from an EMBL/GenBank/DDBJ whole genome shotgun (WGS) entry which is preliminary data.</text>
</comment>
<dbReference type="AlphaFoldDB" id="A0A7C5Y7J4"/>
<accession>A0A7C5Y7J4</accession>
<dbReference type="PANTHER" id="PTHR10746">
    <property type="entry name" value="50S RIBOSOMAL PROTEIN L4"/>
    <property type="match status" value="1"/>
</dbReference>
<sequence>MAQVTLYNIKGEKIGNIDLSDEIFNIQPNLDVMWRYIDMQLTNARAGTASTKTRGEVSGGGRKPWPQKHTGRARAGSIRAINWRHGGVAHGPKPRNYLKRMNKKMKRLALKSALSARFQEGNLIVLSDIRFEKAQTKQMREVLKNLGIADEKVLFVLPKKESVYENVKLSGRNIPGVKVIIADNPNNGNSVNIDGLNVYDIINATKVVLTEGTVRKIEEVLSK</sequence>
<evidence type="ECO:0000313" key="7">
    <source>
        <dbReference type="EMBL" id="HHR33767.1"/>
    </source>
</evidence>
<keyword evidence="3 5" id="KW-0687">Ribonucleoprotein</keyword>
<gene>
    <name evidence="5" type="primary">rplD</name>
    <name evidence="7" type="ORF">ENM46_02340</name>
</gene>
<dbReference type="SUPFAM" id="SSF52166">
    <property type="entry name" value="Ribosomal protein L4"/>
    <property type="match status" value="1"/>
</dbReference>
<dbReference type="PANTHER" id="PTHR10746:SF6">
    <property type="entry name" value="LARGE RIBOSOMAL SUBUNIT PROTEIN UL4M"/>
    <property type="match status" value="1"/>
</dbReference>
<evidence type="ECO:0000256" key="6">
    <source>
        <dbReference type="SAM" id="MobiDB-lite"/>
    </source>
</evidence>
<dbReference type="Gene3D" id="3.40.1370.10">
    <property type="match status" value="1"/>
</dbReference>
<dbReference type="GO" id="GO:0005840">
    <property type="term" value="C:ribosome"/>
    <property type="evidence" value="ECO:0007669"/>
    <property type="project" value="UniProtKB-KW"/>
</dbReference>
<name>A0A7C5Y7J4_9BACT</name>
<reference evidence="7" key="1">
    <citation type="journal article" date="2020" name="mSystems">
        <title>Genome- and Community-Level Interaction Insights into Carbon Utilization and Element Cycling Functions of Hydrothermarchaeota in Hydrothermal Sediment.</title>
        <authorList>
            <person name="Zhou Z."/>
            <person name="Liu Y."/>
            <person name="Xu W."/>
            <person name="Pan J."/>
            <person name="Luo Z.H."/>
            <person name="Li M."/>
        </authorList>
    </citation>
    <scope>NUCLEOTIDE SEQUENCE [LARGE SCALE GENOMIC DNA]</scope>
    <source>
        <strain evidence="7">SpSt-1088</strain>
    </source>
</reference>
<organism evidence="7">
    <name type="scientific">Fervidobacterium nodosum</name>
    <dbReference type="NCBI Taxonomy" id="2424"/>
    <lineage>
        <taxon>Bacteria</taxon>
        <taxon>Thermotogati</taxon>
        <taxon>Thermotogota</taxon>
        <taxon>Thermotogae</taxon>
        <taxon>Thermotogales</taxon>
        <taxon>Fervidobacteriaceae</taxon>
        <taxon>Fervidobacterium</taxon>
    </lineage>
</organism>
<feature type="region of interest" description="Disordered" evidence="6">
    <location>
        <begin position="47"/>
        <end position="71"/>
    </location>
</feature>
<dbReference type="InterPro" id="IPR002136">
    <property type="entry name" value="Ribosomal_uL4"/>
</dbReference>
<dbReference type="GO" id="GO:1990904">
    <property type="term" value="C:ribonucleoprotein complex"/>
    <property type="evidence" value="ECO:0007669"/>
    <property type="project" value="UniProtKB-KW"/>
</dbReference>
<dbReference type="GO" id="GO:0006412">
    <property type="term" value="P:translation"/>
    <property type="evidence" value="ECO:0007669"/>
    <property type="project" value="UniProtKB-UniRule"/>
</dbReference>
<comment type="similarity">
    <text evidence="1 5">Belongs to the universal ribosomal protein uL4 family.</text>
</comment>
<dbReference type="InterPro" id="IPR013005">
    <property type="entry name" value="Ribosomal_uL4-like"/>
</dbReference>
<evidence type="ECO:0000256" key="2">
    <source>
        <dbReference type="ARBA" id="ARBA00022980"/>
    </source>
</evidence>
<dbReference type="NCBIfam" id="TIGR03953">
    <property type="entry name" value="rplD_bact"/>
    <property type="match status" value="1"/>
</dbReference>
<protein>
    <recommendedName>
        <fullName evidence="4 5">Large ribosomal subunit protein uL4</fullName>
    </recommendedName>
</protein>
<keyword evidence="5" id="KW-0694">RNA-binding</keyword>
<dbReference type="GO" id="GO:0019843">
    <property type="term" value="F:rRNA binding"/>
    <property type="evidence" value="ECO:0007669"/>
    <property type="project" value="UniProtKB-UniRule"/>
</dbReference>